<comment type="caution">
    <text evidence="2">The sequence shown here is derived from an EMBL/GenBank/DDBJ whole genome shotgun (WGS) entry which is preliminary data.</text>
</comment>
<dbReference type="RefSeq" id="WP_111446579.1">
    <property type="nucleotide sequence ID" value="NZ_QKZK01000028.1"/>
</dbReference>
<sequence>MDDSAVGWLRFVGMVDAVSLLCIYLHDDGQGRNFDAFFTNFVNEVVSFVVVLSRIGVCFDGWIFNVDSRIEFKVFKYMALF</sequence>
<keyword evidence="1" id="KW-0812">Transmembrane</keyword>
<reference evidence="2 3" key="1">
    <citation type="submission" date="2018-06" db="EMBL/GenBank/DDBJ databases">
        <title>Genomic Encyclopedia of Archaeal and Bacterial Type Strains, Phase II (KMG-II): from individual species to whole genera.</title>
        <authorList>
            <person name="Goeker M."/>
        </authorList>
    </citation>
    <scope>NUCLEOTIDE SEQUENCE [LARGE SCALE GENOMIC DNA]</scope>
    <source>
        <strain evidence="2 3">DSM 6779</strain>
    </source>
</reference>
<feature type="transmembrane region" description="Helical" evidence="1">
    <location>
        <begin position="46"/>
        <end position="66"/>
    </location>
</feature>
<protein>
    <recommendedName>
        <fullName evidence="4">Transmembrane protein</fullName>
    </recommendedName>
</protein>
<evidence type="ECO:0000256" key="1">
    <source>
        <dbReference type="SAM" id="Phobius"/>
    </source>
</evidence>
<evidence type="ECO:0000313" key="2">
    <source>
        <dbReference type="EMBL" id="PZX12945.1"/>
    </source>
</evidence>
<evidence type="ECO:0000313" key="3">
    <source>
        <dbReference type="Proteomes" id="UP000249239"/>
    </source>
</evidence>
<keyword evidence="1" id="KW-1133">Transmembrane helix</keyword>
<dbReference type="AlphaFoldDB" id="A0A2W7MXQ6"/>
<proteinExistence type="predicted"/>
<evidence type="ECO:0008006" key="4">
    <source>
        <dbReference type="Google" id="ProtNLM"/>
    </source>
</evidence>
<feature type="transmembrane region" description="Helical" evidence="1">
    <location>
        <begin position="7"/>
        <end position="26"/>
    </location>
</feature>
<accession>A0A2W7MXQ6</accession>
<dbReference type="EMBL" id="QKZK01000028">
    <property type="protein sequence ID" value="PZX12945.1"/>
    <property type="molecule type" value="Genomic_DNA"/>
</dbReference>
<organism evidence="2 3">
    <name type="scientific">Breznakibacter xylanolyticus</name>
    <dbReference type="NCBI Taxonomy" id="990"/>
    <lineage>
        <taxon>Bacteria</taxon>
        <taxon>Pseudomonadati</taxon>
        <taxon>Bacteroidota</taxon>
        <taxon>Bacteroidia</taxon>
        <taxon>Marinilabiliales</taxon>
        <taxon>Marinilabiliaceae</taxon>
        <taxon>Breznakibacter</taxon>
    </lineage>
</organism>
<gene>
    <name evidence="2" type="ORF">LX69_02749</name>
</gene>
<dbReference type="Proteomes" id="UP000249239">
    <property type="component" value="Unassembled WGS sequence"/>
</dbReference>
<keyword evidence="3" id="KW-1185">Reference proteome</keyword>
<keyword evidence="1" id="KW-0472">Membrane</keyword>
<name>A0A2W7MXQ6_9BACT</name>